<organism evidence="1 2">
    <name type="scientific">Ataeniobius toweri</name>
    <dbReference type="NCBI Taxonomy" id="208326"/>
    <lineage>
        <taxon>Eukaryota</taxon>
        <taxon>Metazoa</taxon>
        <taxon>Chordata</taxon>
        <taxon>Craniata</taxon>
        <taxon>Vertebrata</taxon>
        <taxon>Euteleostomi</taxon>
        <taxon>Actinopterygii</taxon>
        <taxon>Neopterygii</taxon>
        <taxon>Teleostei</taxon>
        <taxon>Neoteleostei</taxon>
        <taxon>Acanthomorphata</taxon>
        <taxon>Ovalentaria</taxon>
        <taxon>Atherinomorphae</taxon>
        <taxon>Cyprinodontiformes</taxon>
        <taxon>Goodeidae</taxon>
        <taxon>Ataeniobius</taxon>
    </lineage>
</organism>
<name>A0ABU7C8G2_9TELE</name>
<proteinExistence type="predicted"/>
<reference evidence="1 2" key="1">
    <citation type="submission" date="2021-07" db="EMBL/GenBank/DDBJ databases">
        <authorList>
            <person name="Palmer J.M."/>
        </authorList>
    </citation>
    <scope>NUCLEOTIDE SEQUENCE [LARGE SCALE GENOMIC DNA]</scope>
    <source>
        <strain evidence="1 2">AT_MEX2019</strain>
        <tissue evidence="1">Muscle</tissue>
    </source>
</reference>
<protein>
    <submittedName>
        <fullName evidence="1">Uncharacterized protein</fullName>
    </submittedName>
</protein>
<dbReference type="Proteomes" id="UP001345963">
    <property type="component" value="Unassembled WGS sequence"/>
</dbReference>
<evidence type="ECO:0000313" key="1">
    <source>
        <dbReference type="EMBL" id="MED6259188.1"/>
    </source>
</evidence>
<keyword evidence="2" id="KW-1185">Reference proteome</keyword>
<dbReference type="EMBL" id="JAHUTI010082484">
    <property type="protein sequence ID" value="MED6259188.1"/>
    <property type="molecule type" value="Genomic_DNA"/>
</dbReference>
<sequence>MPDYQPPEALNPWTLKVFWSEHISSLCFSILHAKHQNLDNSMEEPPACDVNRSSFTHELLCPHSKFNVHKCIMVYLHTGSVSMGFGFSDHEQSMHKYICYK</sequence>
<evidence type="ECO:0000313" key="2">
    <source>
        <dbReference type="Proteomes" id="UP001345963"/>
    </source>
</evidence>
<comment type="caution">
    <text evidence="1">The sequence shown here is derived from an EMBL/GenBank/DDBJ whole genome shotgun (WGS) entry which is preliminary data.</text>
</comment>
<accession>A0ABU7C8G2</accession>
<gene>
    <name evidence="1" type="ORF">ATANTOWER_018373</name>
</gene>